<sequence>RIISYLRNEYQSIKESEEFITNTTRISDNYDSNLLESNNSLLIDIFAKSQNTENKINEYLSLPQ</sequence>
<feature type="non-terminal residue" evidence="1">
    <location>
        <position position="64"/>
    </location>
</feature>
<evidence type="ECO:0000313" key="1">
    <source>
        <dbReference type="EMBL" id="CAI2198981.1"/>
    </source>
</evidence>
<comment type="caution">
    <text evidence="1">The sequence shown here is derived from an EMBL/GenBank/DDBJ whole genome shotgun (WGS) entry which is preliminary data.</text>
</comment>
<gene>
    <name evidence="1" type="ORF">FWILDA_LOCUS18844</name>
</gene>
<protein>
    <submittedName>
        <fullName evidence="1">16676_t:CDS:1</fullName>
    </submittedName>
</protein>
<proteinExistence type="predicted"/>
<dbReference type="AlphaFoldDB" id="A0A9W4X0G8"/>
<reference evidence="1" key="1">
    <citation type="submission" date="2022-08" db="EMBL/GenBank/DDBJ databases">
        <authorList>
            <person name="Kallberg Y."/>
            <person name="Tangrot J."/>
            <person name="Rosling A."/>
        </authorList>
    </citation>
    <scope>NUCLEOTIDE SEQUENCE</scope>
    <source>
        <strain evidence="1">Wild A</strain>
    </source>
</reference>
<evidence type="ECO:0000313" key="2">
    <source>
        <dbReference type="Proteomes" id="UP001153678"/>
    </source>
</evidence>
<feature type="non-terminal residue" evidence="1">
    <location>
        <position position="1"/>
    </location>
</feature>
<keyword evidence="2" id="KW-1185">Reference proteome</keyword>
<organism evidence="1 2">
    <name type="scientific">Funneliformis geosporum</name>
    <dbReference type="NCBI Taxonomy" id="1117311"/>
    <lineage>
        <taxon>Eukaryota</taxon>
        <taxon>Fungi</taxon>
        <taxon>Fungi incertae sedis</taxon>
        <taxon>Mucoromycota</taxon>
        <taxon>Glomeromycotina</taxon>
        <taxon>Glomeromycetes</taxon>
        <taxon>Glomerales</taxon>
        <taxon>Glomeraceae</taxon>
        <taxon>Funneliformis</taxon>
    </lineage>
</organism>
<accession>A0A9W4X0G8</accession>
<dbReference type="EMBL" id="CAMKVN010019999">
    <property type="protein sequence ID" value="CAI2198981.1"/>
    <property type="molecule type" value="Genomic_DNA"/>
</dbReference>
<dbReference type="Proteomes" id="UP001153678">
    <property type="component" value="Unassembled WGS sequence"/>
</dbReference>
<name>A0A9W4X0G8_9GLOM</name>